<evidence type="ECO:0000256" key="6">
    <source>
        <dbReference type="SAM" id="MobiDB-lite"/>
    </source>
</evidence>
<keyword evidence="7" id="KW-1133">Transmembrane helix</keyword>
<dbReference type="PANTHER" id="PTHR43289:SF6">
    <property type="entry name" value="SERINE_THREONINE-PROTEIN KINASE NEKL-3"/>
    <property type="match status" value="1"/>
</dbReference>
<evidence type="ECO:0000256" key="2">
    <source>
        <dbReference type="ARBA" id="ARBA00022741"/>
    </source>
</evidence>
<dbReference type="Pfam" id="PF07596">
    <property type="entry name" value="SBP_bac_10"/>
    <property type="match status" value="1"/>
</dbReference>
<dbReference type="InterPro" id="IPR011453">
    <property type="entry name" value="DUF1559"/>
</dbReference>
<dbReference type="OrthoDB" id="220107at2"/>
<dbReference type="InterPro" id="IPR008271">
    <property type="entry name" value="Ser/Thr_kinase_AS"/>
</dbReference>
<dbReference type="InterPro" id="IPR000719">
    <property type="entry name" value="Prot_kinase_dom"/>
</dbReference>
<organism evidence="9 10">
    <name type="scientific">Novipirellula artificiosorum</name>
    <dbReference type="NCBI Taxonomy" id="2528016"/>
    <lineage>
        <taxon>Bacteria</taxon>
        <taxon>Pseudomonadati</taxon>
        <taxon>Planctomycetota</taxon>
        <taxon>Planctomycetia</taxon>
        <taxon>Pirellulales</taxon>
        <taxon>Pirellulaceae</taxon>
        <taxon>Novipirellula</taxon>
    </lineage>
</organism>
<dbReference type="Pfam" id="PF00069">
    <property type="entry name" value="Pkinase"/>
    <property type="match status" value="1"/>
</dbReference>
<proteinExistence type="predicted"/>
<dbReference type="PROSITE" id="PS00107">
    <property type="entry name" value="PROTEIN_KINASE_ATP"/>
    <property type="match status" value="1"/>
</dbReference>
<keyword evidence="7" id="KW-0472">Membrane</keyword>
<accession>A0A5C6DU83</accession>
<dbReference type="InterPro" id="IPR017441">
    <property type="entry name" value="Protein_kinase_ATP_BS"/>
</dbReference>
<feature type="transmembrane region" description="Helical" evidence="7">
    <location>
        <begin position="399"/>
        <end position="418"/>
    </location>
</feature>
<dbReference type="SMART" id="SM00220">
    <property type="entry name" value="S_TKc"/>
    <property type="match status" value="1"/>
</dbReference>
<keyword evidence="1 9" id="KW-0808">Transferase</keyword>
<evidence type="ECO:0000313" key="9">
    <source>
        <dbReference type="EMBL" id="TWU38596.1"/>
    </source>
</evidence>
<dbReference type="Proteomes" id="UP000319143">
    <property type="component" value="Unassembled WGS sequence"/>
</dbReference>
<evidence type="ECO:0000256" key="5">
    <source>
        <dbReference type="PROSITE-ProRule" id="PRU10141"/>
    </source>
</evidence>
<protein>
    <submittedName>
        <fullName evidence="9">Serine/threonine-protein kinase PknD</fullName>
        <ecNumber evidence="9">2.7.11.1</ecNumber>
    </submittedName>
</protein>
<dbReference type="PROSITE" id="PS00108">
    <property type="entry name" value="PROTEIN_KINASE_ST"/>
    <property type="match status" value="1"/>
</dbReference>
<dbReference type="EC" id="2.7.11.1" evidence="9"/>
<comment type="caution">
    <text evidence="9">The sequence shown here is derived from an EMBL/GenBank/DDBJ whole genome shotgun (WGS) entry which is preliminary data.</text>
</comment>
<evidence type="ECO:0000256" key="3">
    <source>
        <dbReference type="ARBA" id="ARBA00022777"/>
    </source>
</evidence>
<evidence type="ECO:0000256" key="7">
    <source>
        <dbReference type="SAM" id="Phobius"/>
    </source>
</evidence>
<keyword evidence="3 9" id="KW-0418">Kinase</keyword>
<dbReference type="Gene3D" id="3.30.200.20">
    <property type="entry name" value="Phosphorylase Kinase, domain 1"/>
    <property type="match status" value="1"/>
</dbReference>
<dbReference type="GO" id="GO:0004674">
    <property type="term" value="F:protein serine/threonine kinase activity"/>
    <property type="evidence" value="ECO:0007669"/>
    <property type="project" value="UniProtKB-EC"/>
</dbReference>
<dbReference type="EMBL" id="SJPV01000004">
    <property type="protein sequence ID" value="TWU38596.1"/>
    <property type="molecule type" value="Genomic_DNA"/>
</dbReference>
<dbReference type="SUPFAM" id="SSF56112">
    <property type="entry name" value="Protein kinase-like (PK-like)"/>
    <property type="match status" value="1"/>
</dbReference>
<evidence type="ECO:0000313" key="10">
    <source>
        <dbReference type="Proteomes" id="UP000319143"/>
    </source>
</evidence>
<dbReference type="InterPro" id="IPR011009">
    <property type="entry name" value="Kinase-like_dom_sf"/>
</dbReference>
<keyword evidence="4 5" id="KW-0067">ATP-binding</keyword>
<name>A0A5C6DU83_9BACT</name>
<dbReference type="RefSeq" id="WP_146527001.1">
    <property type="nucleotide sequence ID" value="NZ_SJPV01000004.1"/>
</dbReference>
<dbReference type="PANTHER" id="PTHR43289">
    <property type="entry name" value="MITOGEN-ACTIVATED PROTEIN KINASE KINASE KINASE 20-RELATED"/>
    <property type="match status" value="1"/>
</dbReference>
<reference evidence="9 10" key="1">
    <citation type="submission" date="2019-02" db="EMBL/GenBank/DDBJ databases">
        <title>Deep-cultivation of Planctomycetes and their phenomic and genomic characterization uncovers novel biology.</title>
        <authorList>
            <person name="Wiegand S."/>
            <person name="Jogler M."/>
            <person name="Boedeker C."/>
            <person name="Pinto D."/>
            <person name="Vollmers J."/>
            <person name="Rivas-Marin E."/>
            <person name="Kohn T."/>
            <person name="Peeters S.H."/>
            <person name="Heuer A."/>
            <person name="Rast P."/>
            <person name="Oberbeckmann S."/>
            <person name="Bunk B."/>
            <person name="Jeske O."/>
            <person name="Meyerdierks A."/>
            <person name="Storesund J.E."/>
            <person name="Kallscheuer N."/>
            <person name="Luecker S."/>
            <person name="Lage O.M."/>
            <person name="Pohl T."/>
            <person name="Merkel B.J."/>
            <person name="Hornburger P."/>
            <person name="Mueller R.-W."/>
            <person name="Bruemmer F."/>
            <person name="Labrenz M."/>
            <person name="Spormann A.M."/>
            <person name="Op Den Camp H."/>
            <person name="Overmann J."/>
            <person name="Amann R."/>
            <person name="Jetten M.S.M."/>
            <person name="Mascher T."/>
            <person name="Medema M.H."/>
            <person name="Devos D.P."/>
            <person name="Kaster A.-K."/>
            <person name="Ovreas L."/>
            <person name="Rohde M."/>
            <person name="Galperin M.Y."/>
            <person name="Jogler C."/>
        </authorList>
    </citation>
    <scope>NUCLEOTIDE SEQUENCE [LARGE SCALE GENOMIC DNA]</scope>
    <source>
        <strain evidence="9 10">Poly41</strain>
    </source>
</reference>
<keyword evidence="10" id="KW-1185">Reference proteome</keyword>
<dbReference type="PROSITE" id="PS50011">
    <property type="entry name" value="PROTEIN_KINASE_DOM"/>
    <property type="match status" value="1"/>
</dbReference>
<evidence type="ECO:0000256" key="4">
    <source>
        <dbReference type="ARBA" id="ARBA00022840"/>
    </source>
</evidence>
<sequence length="1952" mass="216354">MIKCDDAALAALLNTCDDVDEHDSDVALHVESCEYCQSRLSELAADAEQWDAVSQWLSPGDVTSEIYAESLDARERWKRPSAWTETMAKSLLSAASHPEMLGRIGRYDVERLIGSGGMGVVFKAYDTELNRPVAVKLLAPYLAGNGAARKRFAREARAAAAVVDDHVVPIHNVETESEHPFLVMKYIAGGSLQQRLDREGPLEVCEVLRIGMQTAKGLAAAHAQGLIHRDVKPSNILLDEGVERALLTDFGLARAEDDACLTRSGFHPGTPHYMSPEQVRGEAIDGRSDLFGLGCVLYALCTGHPPFRAETSYAVLRRITDTEPRPIRETNPDVPSWLEQIVMKLLAKSRADRFDSAADVAELLEDCLAHVQQPTTTPLPESIAALAPRQSRRPPVGKVIAAAAFAFSLIFAGVLIVLELNKGTLTIESEADDVPIRIMQGDEIVEKLTVTKSGGSVRIAAGIYKIEFDGEFEGISLKDNIVSLKRRRTETIRIIREVKSIENGDNDVAEKSHSPLNGPYNFRTSPQYKDLSADDRGKLDTVHNDFNLLWGALHRFASEHNDAVPMSLEDLVPRYLKSLPKDPFATATTAAKTDLGIYRSSLGGYGYHYCRGKGQSWIVASVGLPDFPYLAERGNVGLYLPKGRWISKSLDVVPPLDEETSAEHGDVNNQFASPAHATTVNNLSQLMAALHQYHEDKGHFPPASVLGKDGNGGPPHSWRVEILPWLGEQALYDQYRFDEPWDSEHNKPLLSQIPDVFRGIVNSEVDDPNSVYSAYYAVTSNDVSKRAVELEEAKRRGHEIDSYGFGGDAENERNSIIEAEVPAGTTFFWNQRGSEFRYILDGTSNTIAIVEARRDIPWTQPTDIDYSADKPLPQLGRNDGGWFAAFADGTVKQIATYNDERTIRNLLTIDDGNQVVPHLVKRFQIREAVAASGSVLQGEGLSTTAQRPGGTLLSWMTDEPPIICEDDIQAIELRDDPANKSSFQVKMTLSDVAGKRLLAETARMCEQSTPEHSPHLVILIDGSSVSEPRVVTPIGATLVISGLTGREQAQVIVSHVRRTIALANQAIDEQHASEPVEAGAATIPVIPKKLSGHEIGEDEEEVSDTLSRSEAAPANRMETEIASYNESTKALYPNLADSPLTPEELIAWASWYVERDVDLSPGMKTALGTIAQEHRLPFNLTFRGGVQELLACEPPVECYRISVHDEETNEMLAIRERFVQPSKGFPKPDMSVYHEGTRLATAVKRFNARHREINGQRQLPLTEDEVVAAILYEQTKRDGADVSDSLFESLQNIAHTRTLPEGTELDLIPTFGVQGGSTYTICSIRVKMPQNEKGREGWTYAFEIRKQFISVKHGNTGEIHWGKPAENGLQAGVRISPPLQKYKIGQQLEIEIAYRNIFSEQLAGSLPNFLSYDKVQVHDAAGVSMTLIDREAEKIIGGWRGAGWNDQPQTLRGRPIALVTEQTQQDSFDRRTLFVVVQPGQKYTLQFAVGNYADGAEGSIETGKVEFSVLGPGAGSTTSDESKNSAVAVPPMEFDTLEDFLKPGKELFDREMQQIDERLASAEEGTAEHTLFKTKKKQLQERWDLGVAQVKGMVAAAKAGNPVQLAPIVIPSNPTPWRAPLPDPLQTHDEEIAKVLTGTWDIKQLTESGKDVPFDEGSVTFGANMLMMRFKLGDEEGEQQYMYRISGDKIDLWEYDPEETQTDRTQPMLGSFRLANNTLRICHHDRPMEVGQPQPRPPLLPGRGLVFWELQRNDDHNKGRETKPLSTDSWEVRVDGRFGTLQVLKPVSLTDAVGKFNEVARTHEVGRDQPELTAEEVVGALRLLVARKECNEATRKDFQQVIDSQMLRPGHIIQFNTQSETEGHLFTVWAIQFGDDDSYAWFKIRNATLISRLKSAEERKAWEQAKDAMAKSFREAKLSGQLRHKMESHASEPTNIPGFSFETNLVPLDRSK</sequence>
<dbReference type="GO" id="GO:0005524">
    <property type="term" value="F:ATP binding"/>
    <property type="evidence" value="ECO:0007669"/>
    <property type="project" value="UniProtKB-UniRule"/>
</dbReference>
<feature type="binding site" evidence="5">
    <location>
        <position position="136"/>
    </location>
    <ligand>
        <name>ATP</name>
        <dbReference type="ChEBI" id="CHEBI:30616"/>
    </ligand>
</feature>
<feature type="domain" description="Protein kinase" evidence="8">
    <location>
        <begin position="107"/>
        <end position="368"/>
    </location>
</feature>
<evidence type="ECO:0000259" key="8">
    <source>
        <dbReference type="PROSITE" id="PS50011"/>
    </source>
</evidence>
<keyword evidence="7" id="KW-0812">Transmembrane</keyword>
<evidence type="ECO:0000256" key="1">
    <source>
        <dbReference type="ARBA" id="ARBA00022679"/>
    </source>
</evidence>
<dbReference type="Gene3D" id="1.10.510.10">
    <property type="entry name" value="Transferase(Phosphotransferase) domain 1"/>
    <property type="match status" value="1"/>
</dbReference>
<feature type="region of interest" description="Disordered" evidence="6">
    <location>
        <begin position="1090"/>
        <end position="1114"/>
    </location>
</feature>
<keyword evidence="2 5" id="KW-0547">Nucleotide-binding</keyword>
<gene>
    <name evidence="9" type="primary">pknD_4</name>
    <name evidence="9" type="ORF">Poly41_30730</name>
</gene>
<dbReference type="CDD" id="cd14014">
    <property type="entry name" value="STKc_PknB_like"/>
    <property type="match status" value="1"/>
</dbReference>